<dbReference type="SUPFAM" id="SSF53335">
    <property type="entry name" value="S-adenosyl-L-methionine-dependent methyltransferases"/>
    <property type="match status" value="1"/>
</dbReference>
<dbReference type="PIRSF" id="PIRSF000401">
    <property type="entry name" value="RPL11_MTase"/>
    <property type="match status" value="1"/>
</dbReference>
<keyword evidence="7" id="KW-0689">Ribosomal protein</keyword>
<dbReference type="CDD" id="cd02440">
    <property type="entry name" value="AdoMet_MTases"/>
    <property type="match status" value="1"/>
</dbReference>
<dbReference type="PANTHER" id="PTHR43648:SF1">
    <property type="entry name" value="ELECTRON TRANSFER FLAVOPROTEIN BETA SUBUNIT LYSINE METHYLTRANSFERASE"/>
    <property type="match status" value="1"/>
</dbReference>
<evidence type="ECO:0000313" key="7">
    <source>
        <dbReference type="EMBL" id="HIU35548.1"/>
    </source>
</evidence>
<feature type="binding site" evidence="6">
    <location>
        <position position="178"/>
    </location>
    <ligand>
        <name>S-adenosyl-L-methionine</name>
        <dbReference type="ChEBI" id="CHEBI:59789"/>
    </ligand>
</feature>
<organism evidence="7 8">
    <name type="scientific">Candidatus Fimenecus excrementigallinarum</name>
    <dbReference type="NCBI Taxonomy" id="2840816"/>
    <lineage>
        <taxon>Bacteria</taxon>
        <taxon>Bacillati</taxon>
        <taxon>Bacillota</taxon>
        <taxon>Clostridia</taxon>
        <taxon>Candidatus Fimenecus</taxon>
    </lineage>
</organism>
<evidence type="ECO:0000313" key="8">
    <source>
        <dbReference type="Proteomes" id="UP000824071"/>
    </source>
</evidence>
<dbReference type="PANTHER" id="PTHR43648">
    <property type="entry name" value="ELECTRON TRANSFER FLAVOPROTEIN BETA SUBUNIT LYSINE METHYLTRANSFERASE"/>
    <property type="match status" value="1"/>
</dbReference>
<keyword evidence="2 6" id="KW-0963">Cytoplasm</keyword>
<dbReference type="AlphaFoldDB" id="A0A9D1LCI1"/>
<gene>
    <name evidence="6 7" type="primary">prmA</name>
    <name evidence="7" type="ORF">IAC53_02950</name>
</gene>
<dbReference type="GO" id="GO:0005840">
    <property type="term" value="C:ribosome"/>
    <property type="evidence" value="ECO:0007669"/>
    <property type="project" value="UniProtKB-KW"/>
</dbReference>
<dbReference type="InterPro" id="IPR004498">
    <property type="entry name" value="Ribosomal_PrmA_MeTrfase"/>
</dbReference>
<comment type="subcellular location">
    <subcellularLocation>
        <location evidence="6">Cytoplasm</location>
    </subcellularLocation>
</comment>
<dbReference type="GO" id="GO:0008276">
    <property type="term" value="F:protein methyltransferase activity"/>
    <property type="evidence" value="ECO:0007669"/>
    <property type="project" value="UniProtKB-UniRule"/>
</dbReference>
<dbReference type="EC" id="2.1.1.-" evidence="6"/>
<comment type="catalytic activity">
    <reaction evidence="6">
        <text>L-lysyl-[protein] + 3 S-adenosyl-L-methionine = N(6),N(6),N(6)-trimethyl-L-lysyl-[protein] + 3 S-adenosyl-L-homocysteine + 3 H(+)</text>
        <dbReference type="Rhea" id="RHEA:54192"/>
        <dbReference type="Rhea" id="RHEA-COMP:9752"/>
        <dbReference type="Rhea" id="RHEA-COMP:13826"/>
        <dbReference type="ChEBI" id="CHEBI:15378"/>
        <dbReference type="ChEBI" id="CHEBI:29969"/>
        <dbReference type="ChEBI" id="CHEBI:57856"/>
        <dbReference type="ChEBI" id="CHEBI:59789"/>
        <dbReference type="ChEBI" id="CHEBI:61961"/>
    </reaction>
</comment>
<feature type="binding site" evidence="6">
    <location>
        <position position="157"/>
    </location>
    <ligand>
        <name>S-adenosyl-L-methionine</name>
        <dbReference type="ChEBI" id="CHEBI:59789"/>
    </ligand>
</feature>
<dbReference type="EMBL" id="DVMW01000024">
    <property type="protein sequence ID" value="HIU35548.1"/>
    <property type="molecule type" value="Genomic_DNA"/>
</dbReference>
<keyword evidence="5 6" id="KW-0949">S-adenosyl-L-methionine</keyword>
<proteinExistence type="inferred from homology"/>
<dbReference type="NCBIfam" id="TIGR00406">
    <property type="entry name" value="prmA"/>
    <property type="match status" value="1"/>
</dbReference>
<sequence length="310" mass="33639">MDWTEICVTVDAADTDRAADIASMAAKGGIYIEDYRTLEEETREIAHIDLIDEALLQKDRAKALIHLYVSPQESPAEAVAYLDERLAAADIPHTVDTKACRSEDWENNWKAYFHPLPVGRRLLIQPLWREEAENPEGRAVLRLEPGLAFGTGAHQTTRLCLEALETAVTPGSTVLDVGCGSGILAIAARLLGAKTAVGVDIDALAVKTARENGRRNGFSQPGLTFLQGNLADDVTGQYDVVVTNIVADVILLFLRDVGKFMKPGSVFIASGIIDLREQEVLSAMADCGFTVEQRAEDAGWVCLTCKKAAD</sequence>
<feature type="binding site" evidence="6">
    <location>
        <position position="244"/>
    </location>
    <ligand>
        <name>S-adenosyl-L-methionine</name>
        <dbReference type="ChEBI" id="CHEBI:59789"/>
    </ligand>
</feature>
<accession>A0A9D1LCI1</accession>
<evidence type="ECO:0000256" key="6">
    <source>
        <dbReference type="HAMAP-Rule" id="MF_00735"/>
    </source>
</evidence>
<reference evidence="7" key="2">
    <citation type="journal article" date="2021" name="PeerJ">
        <title>Extensive microbial diversity within the chicken gut microbiome revealed by metagenomics and culture.</title>
        <authorList>
            <person name="Gilroy R."/>
            <person name="Ravi A."/>
            <person name="Getino M."/>
            <person name="Pursley I."/>
            <person name="Horton D.L."/>
            <person name="Alikhan N.F."/>
            <person name="Baker D."/>
            <person name="Gharbi K."/>
            <person name="Hall N."/>
            <person name="Watson M."/>
            <person name="Adriaenssens E.M."/>
            <person name="Foster-Nyarko E."/>
            <person name="Jarju S."/>
            <person name="Secka A."/>
            <person name="Antonio M."/>
            <person name="Oren A."/>
            <person name="Chaudhuri R.R."/>
            <person name="La Ragione R."/>
            <person name="Hildebrand F."/>
            <person name="Pallen M.J."/>
        </authorList>
    </citation>
    <scope>NUCLEOTIDE SEQUENCE</scope>
    <source>
        <strain evidence="7">ChiGjej1B1-19959</strain>
    </source>
</reference>
<keyword evidence="3 6" id="KW-0489">Methyltransferase</keyword>
<dbReference type="InterPro" id="IPR050078">
    <property type="entry name" value="Ribosomal_L11_MeTrfase_PrmA"/>
</dbReference>
<name>A0A9D1LCI1_9FIRM</name>
<evidence type="ECO:0000256" key="1">
    <source>
        <dbReference type="ARBA" id="ARBA00009741"/>
    </source>
</evidence>
<dbReference type="HAMAP" id="MF_00735">
    <property type="entry name" value="Methyltr_PrmA"/>
    <property type="match status" value="1"/>
</dbReference>
<evidence type="ECO:0000256" key="2">
    <source>
        <dbReference type="ARBA" id="ARBA00022490"/>
    </source>
</evidence>
<dbReference type="Proteomes" id="UP000824071">
    <property type="component" value="Unassembled WGS sequence"/>
</dbReference>
<comment type="similarity">
    <text evidence="1 6">Belongs to the methyltransferase superfamily. PrmA family.</text>
</comment>
<keyword evidence="4 6" id="KW-0808">Transferase</keyword>
<dbReference type="InterPro" id="IPR029063">
    <property type="entry name" value="SAM-dependent_MTases_sf"/>
</dbReference>
<keyword evidence="7" id="KW-0687">Ribonucleoprotein</keyword>
<dbReference type="GO" id="GO:0005737">
    <property type="term" value="C:cytoplasm"/>
    <property type="evidence" value="ECO:0007669"/>
    <property type="project" value="UniProtKB-SubCell"/>
</dbReference>
<comment type="caution">
    <text evidence="7">The sequence shown here is derived from an EMBL/GenBank/DDBJ whole genome shotgun (WGS) entry which is preliminary data.</text>
</comment>
<evidence type="ECO:0000256" key="3">
    <source>
        <dbReference type="ARBA" id="ARBA00022603"/>
    </source>
</evidence>
<evidence type="ECO:0000256" key="4">
    <source>
        <dbReference type="ARBA" id="ARBA00022679"/>
    </source>
</evidence>
<dbReference type="Gene3D" id="3.40.50.150">
    <property type="entry name" value="Vaccinia Virus protein VP39"/>
    <property type="match status" value="1"/>
</dbReference>
<dbReference type="GO" id="GO:0032259">
    <property type="term" value="P:methylation"/>
    <property type="evidence" value="ECO:0007669"/>
    <property type="project" value="UniProtKB-KW"/>
</dbReference>
<dbReference type="Pfam" id="PF06325">
    <property type="entry name" value="PrmA"/>
    <property type="match status" value="1"/>
</dbReference>
<reference evidence="7" key="1">
    <citation type="submission" date="2020-10" db="EMBL/GenBank/DDBJ databases">
        <authorList>
            <person name="Gilroy R."/>
        </authorList>
    </citation>
    <scope>NUCLEOTIDE SEQUENCE</scope>
    <source>
        <strain evidence="7">ChiGjej1B1-19959</strain>
    </source>
</reference>
<comment type="function">
    <text evidence="6">Methylates ribosomal protein L11.</text>
</comment>
<evidence type="ECO:0000256" key="5">
    <source>
        <dbReference type="ARBA" id="ARBA00022691"/>
    </source>
</evidence>
<protein>
    <recommendedName>
        <fullName evidence="6">Ribosomal protein L11 methyltransferase</fullName>
        <shortName evidence="6">L11 Mtase</shortName>
        <ecNumber evidence="6">2.1.1.-</ecNumber>
    </recommendedName>
</protein>
<feature type="binding site" evidence="6">
    <location>
        <position position="200"/>
    </location>
    <ligand>
        <name>S-adenosyl-L-methionine</name>
        <dbReference type="ChEBI" id="CHEBI:59789"/>
    </ligand>
</feature>